<dbReference type="Proteomes" id="UP000604737">
    <property type="component" value="Unassembled WGS sequence"/>
</dbReference>
<dbReference type="Pfam" id="PF02900">
    <property type="entry name" value="LigB"/>
    <property type="match status" value="1"/>
</dbReference>
<comment type="cofactor">
    <cofactor evidence="1">
        <name>Zn(2+)</name>
        <dbReference type="ChEBI" id="CHEBI:29105"/>
    </cofactor>
</comment>
<dbReference type="PIRSF" id="PIRSF006157">
    <property type="entry name" value="Doxgns_DODA"/>
    <property type="match status" value="1"/>
</dbReference>
<dbReference type="Gene3D" id="3.40.830.10">
    <property type="entry name" value="LigB-like"/>
    <property type="match status" value="1"/>
</dbReference>
<keyword evidence="5" id="KW-0560">Oxidoreductase</keyword>
<comment type="similarity">
    <text evidence="2">Belongs to the DODA-type extradiol aromatic ring-opening dioxygenase family.</text>
</comment>
<sequence>MTRLPTFYVSHGSPMLALDPGHTGEAWTRIAAGLPRPRAIVMVSAHHNATITTIGSAAAHDTIHDFYGFPAALYQQRYDTQGDPALAQQLAHGLEAAGWPVQLDPQRGLDHGGWVPLKSFYPAADIPVVPLSINARQSPAWHYRLGQLLATLLPDDVLLIASGSLTHNLYEFEPGFDGAPALPYVTAFQDWMHDRLQAADLDALLDYRHRAPAAERAHPTEEHLLPLYVALGAAGEQTQALRHYDGVTERILAMDVYGFTR</sequence>
<dbReference type="SUPFAM" id="SSF53213">
    <property type="entry name" value="LigB-like"/>
    <property type="match status" value="1"/>
</dbReference>
<dbReference type="InterPro" id="IPR014436">
    <property type="entry name" value="Extradiol_dOase_DODA"/>
</dbReference>
<evidence type="ECO:0000256" key="2">
    <source>
        <dbReference type="ARBA" id="ARBA00007581"/>
    </source>
</evidence>
<reference evidence="8" key="1">
    <citation type="journal article" date="2019" name="Int. J. Syst. Evol. Microbiol.">
        <title>The Global Catalogue of Microorganisms (GCM) 10K type strain sequencing project: providing services to taxonomists for standard genome sequencing and annotation.</title>
        <authorList>
            <consortium name="The Broad Institute Genomics Platform"/>
            <consortium name="The Broad Institute Genome Sequencing Center for Infectious Disease"/>
            <person name="Wu L."/>
            <person name="Ma J."/>
        </authorList>
    </citation>
    <scope>NUCLEOTIDE SEQUENCE [LARGE SCALE GENOMIC DNA]</scope>
    <source>
        <strain evidence="8">KCTC 23701</strain>
    </source>
</reference>
<protein>
    <submittedName>
        <fullName evidence="7">Dioxygenase</fullName>
    </submittedName>
</protein>
<evidence type="ECO:0000313" key="7">
    <source>
        <dbReference type="EMBL" id="GHD58123.1"/>
    </source>
</evidence>
<comment type="caution">
    <text evidence="7">The sequence shown here is derived from an EMBL/GenBank/DDBJ whole genome shotgun (WGS) entry which is preliminary data.</text>
</comment>
<evidence type="ECO:0000256" key="4">
    <source>
        <dbReference type="ARBA" id="ARBA00022833"/>
    </source>
</evidence>
<evidence type="ECO:0000256" key="5">
    <source>
        <dbReference type="ARBA" id="ARBA00023002"/>
    </source>
</evidence>
<proteinExistence type="inferred from homology"/>
<dbReference type="CDD" id="cd07363">
    <property type="entry name" value="45_DOPA_Dioxygenase"/>
    <property type="match status" value="1"/>
</dbReference>
<keyword evidence="7" id="KW-0223">Dioxygenase</keyword>
<keyword evidence="3" id="KW-0479">Metal-binding</keyword>
<evidence type="ECO:0000256" key="1">
    <source>
        <dbReference type="ARBA" id="ARBA00001947"/>
    </source>
</evidence>
<evidence type="ECO:0000259" key="6">
    <source>
        <dbReference type="Pfam" id="PF02900"/>
    </source>
</evidence>
<dbReference type="PANTHER" id="PTHR30096:SF0">
    <property type="entry name" value="4,5-DOPA DIOXYGENASE EXTRADIOL-LIKE PROTEIN"/>
    <property type="match status" value="1"/>
</dbReference>
<feature type="domain" description="Extradiol ring-cleavage dioxygenase class III enzyme subunit B" evidence="6">
    <location>
        <begin position="7"/>
        <end position="243"/>
    </location>
</feature>
<gene>
    <name evidence="7" type="ORF">GCM10007350_07540</name>
</gene>
<dbReference type="RefSeq" id="WP_189458828.1">
    <property type="nucleotide sequence ID" value="NZ_BMYO01000002.1"/>
</dbReference>
<dbReference type="PANTHER" id="PTHR30096">
    <property type="entry name" value="4,5-DOPA DIOXYGENASE EXTRADIOL-LIKE PROTEIN"/>
    <property type="match status" value="1"/>
</dbReference>
<keyword evidence="4" id="KW-0862">Zinc</keyword>
<evidence type="ECO:0000256" key="3">
    <source>
        <dbReference type="ARBA" id="ARBA00022723"/>
    </source>
</evidence>
<name>A0ABQ3GY55_9NEIS</name>
<organism evidence="7 8">
    <name type="scientific">Jeongeupia chitinilytica</name>
    <dbReference type="NCBI Taxonomy" id="1041641"/>
    <lineage>
        <taxon>Bacteria</taxon>
        <taxon>Pseudomonadati</taxon>
        <taxon>Pseudomonadota</taxon>
        <taxon>Betaproteobacteria</taxon>
        <taxon>Neisseriales</taxon>
        <taxon>Chitinibacteraceae</taxon>
        <taxon>Jeongeupia</taxon>
    </lineage>
</organism>
<keyword evidence="8" id="KW-1185">Reference proteome</keyword>
<dbReference type="GO" id="GO:0051213">
    <property type="term" value="F:dioxygenase activity"/>
    <property type="evidence" value="ECO:0007669"/>
    <property type="project" value="UniProtKB-KW"/>
</dbReference>
<dbReference type="InterPro" id="IPR004183">
    <property type="entry name" value="Xdiol_dOase_suB"/>
</dbReference>
<evidence type="ECO:0000313" key="8">
    <source>
        <dbReference type="Proteomes" id="UP000604737"/>
    </source>
</evidence>
<dbReference type="EMBL" id="BMYO01000002">
    <property type="protein sequence ID" value="GHD58123.1"/>
    <property type="molecule type" value="Genomic_DNA"/>
</dbReference>
<accession>A0ABQ3GY55</accession>